<accession>A0A4Q7M4Q9</accession>
<dbReference type="GO" id="GO:0005886">
    <property type="term" value="C:plasma membrane"/>
    <property type="evidence" value="ECO:0007669"/>
    <property type="project" value="UniProtKB-SubCell"/>
</dbReference>
<evidence type="ECO:0000256" key="1">
    <source>
        <dbReference type="ARBA" id="ARBA00004533"/>
    </source>
</evidence>
<dbReference type="OrthoDB" id="9803456at2"/>
<dbReference type="NCBIfam" id="NF005919">
    <property type="entry name" value="PRK07920.1"/>
    <property type="match status" value="1"/>
</dbReference>
<proteinExistence type="predicted"/>
<protein>
    <submittedName>
        <fullName evidence="8">KDO2-lipid IV(A) lauroyltransferase</fullName>
    </submittedName>
</protein>
<feature type="region of interest" description="Disordered" evidence="7">
    <location>
        <begin position="318"/>
        <end position="340"/>
    </location>
</feature>
<sequence length="340" mass="37122">MVDVARAYTFAWRAAPRVPEPVLRAAFTVIADVAWARRGAGVRRLEANYARVRPELDAAAVRRLARAGMRSYMRYFREAFTLQGASREQITARVRVVGDENVRAAREDGAAIALALGHLGNWDLAGAWATPHLAPVLTVAEHLKPEALYEEFVGFRRSLGIEVIGLGERDVFRRLVRGARAGGRIVPLLADRDLTATGVEVDLAGGRARVAAGPAALALAAGVDLVPAAITYERLSGARRRAAGTPWGIVIHFHPPVPVPVPDPALTGPERRRAQIAAMTQAWVDALAVTLRERTEDWHMLQRVFVEDLDPARYARTREQAGEAPVRAPDAMRQTVEAPE</sequence>
<comment type="caution">
    <text evidence="8">The sequence shown here is derived from an EMBL/GenBank/DDBJ whole genome shotgun (WGS) entry which is preliminary data.</text>
</comment>
<dbReference type="GO" id="GO:0016746">
    <property type="term" value="F:acyltransferase activity"/>
    <property type="evidence" value="ECO:0007669"/>
    <property type="project" value="UniProtKB-KW"/>
</dbReference>
<evidence type="ECO:0000313" key="9">
    <source>
        <dbReference type="Proteomes" id="UP000293852"/>
    </source>
</evidence>
<evidence type="ECO:0000256" key="2">
    <source>
        <dbReference type="ARBA" id="ARBA00022475"/>
    </source>
</evidence>
<keyword evidence="4 8" id="KW-0808">Transferase</keyword>
<keyword evidence="9" id="KW-1185">Reference proteome</keyword>
<dbReference type="GO" id="GO:0009247">
    <property type="term" value="P:glycolipid biosynthetic process"/>
    <property type="evidence" value="ECO:0007669"/>
    <property type="project" value="UniProtKB-ARBA"/>
</dbReference>
<evidence type="ECO:0000256" key="6">
    <source>
        <dbReference type="ARBA" id="ARBA00023315"/>
    </source>
</evidence>
<dbReference type="Pfam" id="PF03279">
    <property type="entry name" value="Lip_A_acyltrans"/>
    <property type="match status" value="1"/>
</dbReference>
<evidence type="ECO:0000256" key="5">
    <source>
        <dbReference type="ARBA" id="ARBA00023136"/>
    </source>
</evidence>
<dbReference type="PANTHER" id="PTHR30606:SF10">
    <property type="entry name" value="PHOSPHATIDYLINOSITOL MANNOSIDE ACYLTRANSFERASE"/>
    <property type="match status" value="1"/>
</dbReference>
<organism evidence="8 9">
    <name type="scientific">Xylanimonas ulmi</name>
    <dbReference type="NCBI Taxonomy" id="228973"/>
    <lineage>
        <taxon>Bacteria</taxon>
        <taxon>Bacillati</taxon>
        <taxon>Actinomycetota</taxon>
        <taxon>Actinomycetes</taxon>
        <taxon>Micrococcales</taxon>
        <taxon>Promicromonosporaceae</taxon>
        <taxon>Xylanimonas</taxon>
    </lineage>
</organism>
<dbReference type="EMBL" id="SGWX01000001">
    <property type="protein sequence ID" value="RZS60979.1"/>
    <property type="molecule type" value="Genomic_DNA"/>
</dbReference>
<keyword evidence="6" id="KW-0012">Acyltransferase</keyword>
<dbReference type="AlphaFoldDB" id="A0A4Q7M4Q9"/>
<comment type="subcellular location">
    <subcellularLocation>
        <location evidence="1">Cell inner membrane</location>
    </subcellularLocation>
</comment>
<keyword evidence="3" id="KW-0997">Cell inner membrane</keyword>
<gene>
    <name evidence="8" type="ORF">EV386_1260</name>
</gene>
<evidence type="ECO:0000313" key="8">
    <source>
        <dbReference type="EMBL" id="RZS60979.1"/>
    </source>
</evidence>
<reference evidence="8 9" key="1">
    <citation type="submission" date="2019-02" db="EMBL/GenBank/DDBJ databases">
        <title>Sequencing the genomes of 1000 actinobacteria strains.</title>
        <authorList>
            <person name="Klenk H.-P."/>
        </authorList>
    </citation>
    <scope>NUCLEOTIDE SEQUENCE [LARGE SCALE GENOMIC DNA]</scope>
    <source>
        <strain evidence="8 9">DSM 16932</strain>
    </source>
</reference>
<dbReference type="RefSeq" id="WP_130413318.1">
    <property type="nucleotide sequence ID" value="NZ_SGWX01000001.1"/>
</dbReference>
<evidence type="ECO:0000256" key="4">
    <source>
        <dbReference type="ARBA" id="ARBA00022679"/>
    </source>
</evidence>
<dbReference type="Proteomes" id="UP000293852">
    <property type="component" value="Unassembled WGS sequence"/>
</dbReference>
<evidence type="ECO:0000256" key="3">
    <source>
        <dbReference type="ARBA" id="ARBA00022519"/>
    </source>
</evidence>
<dbReference type="InterPro" id="IPR004960">
    <property type="entry name" value="LipA_acyltrans"/>
</dbReference>
<evidence type="ECO:0000256" key="7">
    <source>
        <dbReference type="SAM" id="MobiDB-lite"/>
    </source>
</evidence>
<keyword evidence="5" id="KW-0472">Membrane</keyword>
<dbReference type="PANTHER" id="PTHR30606">
    <property type="entry name" value="LIPID A BIOSYNTHESIS LAUROYL ACYLTRANSFERASE"/>
    <property type="match status" value="1"/>
</dbReference>
<name>A0A4Q7M4Q9_9MICO</name>
<keyword evidence="2" id="KW-1003">Cell membrane</keyword>